<protein>
    <submittedName>
        <fullName evidence="1">Uncharacterized protein</fullName>
    </submittedName>
</protein>
<feature type="non-terminal residue" evidence="1">
    <location>
        <position position="155"/>
    </location>
</feature>
<comment type="caution">
    <text evidence="1">The sequence shown here is derived from an EMBL/GenBank/DDBJ whole genome shotgun (WGS) entry which is preliminary data.</text>
</comment>
<sequence length="155" mass="16880">MIVRLYLRLLNYRQTSRLRHFGRGEVVAVAVITAISYGDRILYRDDLVTLVSDLLGECKGDASSTEMSRLCDPEKYNSTTAALIFMSIIRMALTIVACGLAIPAGIFMPSMGIGAGIGRAIGIMVQHWQESNPHSRIFSACPPDIACITPGVYAL</sequence>
<organism evidence="1 2">
    <name type="scientific">Spiromyces aspiralis</name>
    <dbReference type="NCBI Taxonomy" id="68401"/>
    <lineage>
        <taxon>Eukaryota</taxon>
        <taxon>Fungi</taxon>
        <taxon>Fungi incertae sedis</taxon>
        <taxon>Zoopagomycota</taxon>
        <taxon>Kickxellomycotina</taxon>
        <taxon>Kickxellomycetes</taxon>
        <taxon>Kickxellales</taxon>
        <taxon>Kickxellaceae</taxon>
        <taxon>Spiromyces</taxon>
    </lineage>
</organism>
<evidence type="ECO:0000313" key="2">
    <source>
        <dbReference type="Proteomes" id="UP001145114"/>
    </source>
</evidence>
<dbReference type="EMBL" id="JAMZIH010008549">
    <property type="protein sequence ID" value="KAJ1671873.1"/>
    <property type="molecule type" value="Genomic_DNA"/>
</dbReference>
<reference evidence="1" key="1">
    <citation type="submission" date="2022-06" db="EMBL/GenBank/DDBJ databases">
        <title>Phylogenomic reconstructions and comparative analyses of Kickxellomycotina fungi.</title>
        <authorList>
            <person name="Reynolds N.K."/>
            <person name="Stajich J.E."/>
            <person name="Barry K."/>
            <person name="Grigoriev I.V."/>
            <person name="Crous P."/>
            <person name="Smith M.E."/>
        </authorList>
    </citation>
    <scope>NUCLEOTIDE SEQUENCE</scope>
    <source>
        <strain evidence="1">RSA 2271</strain>
    </source>
</reference>
<keyword evidence="2" id="KW-1185">Reference proteome</keyword>
<dbReference type="Proteomes" id="UP001145114">
    <property type="component" value="Unassembled WGS sequence"/>
</dbReference>
<gene>
    <name evidence="1" type="ORF">EV182_007401</name>
</gene>
<proteinExistence type="predicted"/>
<accession>A0ACC1H9M8</accession>
<evidence type="ECO:0000313" key="1">
    <source>
        <dbReference type="EMBL" id="KAJ1671873.1"/>
    </source>
</evidence>
<name>A0ACC1H9M8_9FUNG</name>